<feature type="transmembrane region" description="Helical" evidence="5">
    <location>
        <begin position="89"/>
        <end position="107"/>
    </location>
</feature>
<evidence type="ECO:0000256" key="1">
    <source>
        <dbReference type="ARBA" id="ARBA00004651"/>
    </source>
</evidence>
<dbReference type="InterPro" id="IPR036259">
    <property type="entry name" value="MFS_trans_sf"/>
</dbReference>
<dbReference type="InterPro" id="IPR020846">
    <property type="entry name" value="MFS_dom"/>
</dbReference>
<comment type="caution">
    <text evidence="7">The sequence shown here is derived from an EMBL/GenBank/DDBJ whole genome shotgun (WGS) entry which is preliminary data.</text>
</comment>
<evidence type="ECO:0000256" key="4">
    <source>
        <dbReference type="ARBA" id="ARBA00023136"/>
    </source>
</evidence>
<evidence type="ECO:0000313" key="8">
    <source>
        <dbReference type="Proteomes" id="UP000612282"/>
    </source>
</evidence>
<dbReference type="EMBL" id="BOMG01000105">
    <property type="protein sequence ID" value="GID60218.1"/>
    <property type="molecule type" value="Genomic_DNA"/>
</dbReference>
<feature type="transmembrane region" description="Helical" evidence="5">
    <location>
        <begin position="365"/>
        <end position="392"/>
    </location>
</feature>
<evidence type="ECO:0000256" key="5">
    <source>
        <dbReference type="SAM" id="Phobius"/>
    </source>
</evidence>
<feature type="transmembrane region" description="Helical" evidence="5">
    <location>
        <begin position="176"/>
        <end position="197"/>
    </location>
</feature>
<organism evidence="7 8">
    <name type="scientific">Actinoplanes couchii</name>
    <dbReference type="NCBI Taxonomy" id="403638"/>
    <lineage>
        <taxon>Bacteria</taxon>
        <taxon>Bacillati</taxon>
        <taxon>Actinomycetota</taxon>
        <taxon>Actinomycetes</taxon>
        <taxon>Micromonosporales</taxon>
        <taxon>Micromonosporaceae</taxon>
        <taxon>Actinoplanes</taxon>
    </lineage>
</organism>
<feature type="domain" description="Major facilitator superfamily (MFS) profile" evidence="6">
    <location>
        <begin position="17"/>
        <end position="427"/>
    </location>
</feature>
<keyword evidence="4 5" id="KW-0472">Membrane</keyword>
<feature type="transmembrane region" description="Helical" evidence="5">
    <location>
        <begin position="233"/>
        <end position="255"/>
    </location>
</feature>
<protein>
    <submittedName>
        <fullName evidence="7">MFS transporter</fullName>
    </submittedName>
</protein>
<feature type="transmembrane region" description="Helical" evidence="5">
    <location>
        <begin position="12"/>
        <end position="35"/>
    </location>
</feature>
<dbReference type="InterPro" id="IPR011701">
    <property type="entry name" value="MFS"/>
</dbReference>
<evidence type="ECO:0000256" key="3">
    <source>
        <dbReference type="ARBA" id="ARBA00022989"/>
    </source>
</evidence>
<dbReference type="RefSeq" id="WP_203807033.1">
    <property type="nucleotide sequence ID" value="NZ_BAAAQE010000105.1"/>
</dbReference>
<reference evidence="7 8" key="1">
    <citation type="submission" date="2021-01" db="EMBL/GenBank/DDBJ databases">
        <title>Whole genome shotgun sequence of Actinoplanes couchii NBRC 106145.</title>
        <authorList>
            <person name="Komaki H."/>
            <person name="Tamura T."/>
        </authorList>
    </citation>
    <scope>NUCLEOTIDE SEQUENCE [LARGE SCALE GENOMIC DNA]</scope>
    <source>
        <strain evidence="7 8">NBRC 106145</strain>
    </source>
</reference>
<comment type="subcellular location">
    <subcellularLocation>
        <location evidence="1">Cell membrane</location>
        <topology evidence="1">Multi-pass membrane protein</topology>
    </subcellularLocation>
</comment>
<dbReference type="Pfam" id="PF07690">
    <property type="entry name" value="MFS_1"/>
    <property type="match status" value="1"/>
</dbReference>
<gene>
    <name evidence="7" type="primary">floR_3</name>
    <name evidence="7" type="ORF">Aco03nite_086220</name>
</gene>
<feature type="transmembrane region" description="Helical" evidence="5">
    <location>
        <begin position="55"/>
        <end position="77"/>
    </location>
</feature>
<evidence type="ECO:0000313" key="7">
    <source>
        <dbReference type="EMBL" id="GID60218.1"/>
    </source>
</evidence>
<feature type="transmembrane region" description="Helical" evidence="5">
    <location>
        <begin position="324"/>
        <end position="345"/>
    </location>
</feature>
<name>A0ABQ3XP06_9ACTN</name>
<dbReference type="SUPFAM" id="SSF103473">
    <property type="entry name" value="MFS general substrate transporter"/>
    <property type="match status" value="1"/>
</dbReference>
<feature type="transmembrane region" description="Helical" evidence="5">
    <location>
        <begin position="119"/>
        <end position="136"/>
    </location>
</feature>
<sequence>MNAVVPPPRIPRTFLVTYALASFGLWMAMLPPMIVSLPLKISAVDPDAQSQGSSLSIVLGVGAVFGILANPIVGRISDRTTWRAGMRRPWLLIGALLSAAGAVIIAVSDSLAGVTAGWSLNQIGLNATMSVLLTLIPDQVAPERRGVMSGVTGLTQALAAMAGVGLVAGLSQVSLAAALVVPCVVALVLVTVAAGVLRDRRLDRADRPPFDPAAFARSFWVSPRRFPDFGWAWISRFAIFMAISLVLNYQVFYLTSHLGLTEADATALIPAATAVQTVMVVIASITLGPMSDRVRRRKVFVIVAALIATGGLTILALAPPSASSTGLFLVAMALVGLGQGAYFAVDTALVLDVLPDKDRDAGKDLGVIGMANLIPQSVAPAVAPAFLTVPVLSATGLAGQNYTALYLAGVLFAIVAAATILPIRGVR</sequence>
<keyword evidence="2 5" id="KW-0812">Transmembrane</keyword>
<dbReference type="PANTHER" id="PTHR23528:SF1">
    <property type="entry name" value="MAJOR FACILITATOR SUPERFAMILY (MFS) PROFILE DOMAIN-CONTAINING PROTEIN"/>
    <property type="match status" value="1"/>
</dbReference>
<evidence type="ECO:0000256" key="2">
    <source>
        <dbReference type="ARBA" id="ARBA00022692"/>
    </source>
</evidence>
<dbReference type="Proteomes" id="UP000612282">
    <property type="component" value="Unassembled WGS sequence"/>
</dbReference>
<dbReference type="PROSITE" id="PS50850">
    <property type="entry name" value="MFS"/>
    <property type="match status" value="1"/>
</dbReference>
<proteinExistence type="predicted"/>
<keyword evidence="8" id="KW-1185">Reference proteome</keyword>
<feature type="transmembrane region" description="Helical" evidence="5">
    <location>
        <begin position="267"/>
        <end position="287"/>
    </location>
</feature>
<feature type="transmembrane region" description="Helical" evidence="5">
    <location>
        <begin position="148"/>
        <end position="170"/>
    </location>
</feature>
<feature type="transmembrane region" description="Helical" evidence="5">
    <location>
        <begin position="404"/>
        <end position="423"/>
    </location>
</feature>
<feature type="transmembrane region" description="Helical" evidence="5">
    <location>
        <begin position="299"/>
        <end position="318"/>
    </location>
</feature>
<dbReference type="PANTHER" id="PTHR23528">
    <property type="match status" value="1"/>
</dbReference>
<keyword evidence="3 5" id="KW-1133">Transmembrane helix</keyword>
<accession>A0ABQ3XP06</accession>
<dbReference type="Gene3D" id="1.20.1250.20">
    <property type="entry name" value="MFS general substrate transporter like domains"/>
    <property type="match status" value="2"/>
</dbReference>
<evidence type="ECO:0000259" key="6">
    <source>
        <dbReference type="PROSITE" id="PS50850"/>
    </source>
</evidence>